<gene>
    <name evidence="1" type="ORF">SAMN04490243_2170</name>
</gene>
<evidence type="ECO:0000313" key="1">
    <source>
        <dbReference type="EMBL" id="SFR48820.1"/>
    </source>
</evidence>
<accession>A0A1I6H325</accession>
<dbReference type="EMBL" id="FOYQ01000002">
    <property type="protein sequence ID" value="SFR48820.1"/>
    <property type="molecule type" value="Genomic_DNA"/>
</dbReference>
<keyword evidence="2" id="KW-1185">Reference proteome</keyword>
<evidence type="ECO:0000313" key="2">
    <source>
        <dbReference type="Proteomes" id="UP000199534"/>
    </source>
</evidence>
<name>A0A1I6H325_9FLAO</name>
<reference evidence="1 2" key="1">
    <citation type="submission" date="2016-10" db="EMBL/GenBank/DDBJ databases">
        <authorList>
            <person name="de Groot N.N."/>
        </authorList>
    </citation>
    <scope>NUCLEOTIDE SEQUENCE [LARGE SCALE GENOMIC DNA]</scope>
    <source>
        <strain evidence="1 2">DSM 21019</strain>
    </source>
</reference>
<evidence type="ECO:0008006" key="3">
    <source>
        <dbReference type="Google" id="ProtNLM"/>
    </source>
</evidence>
<protein>
    <recommendedName>
        <fullName evidence="3">MG2 domain-containing protein</fullName>
    </recommendedName>
</protein>
<sequence length="609" mass="68217">MWCLIFGKNNEIGLKRIKQHITLLSILLIAGCGALQSQYKIKDGSDLLTLQQVPMEKAYLHLSTATIFSGEYLYYKFYNLNAATGRLSGISRVAYVSLIDPEGKEVFTQKLRLNKGMAYGDFFVNTDLLSGEYTLVGYTRWMQNGGIDQTFHQTVKIINPYNTKRAGILPDASDSLKTRVSFTLARENWPPFAPTEGGLIEMAMDTAVYGPRSPFNLQLRNFKGRLGHGSYSLTIKKVEELEGPAVMSALQYAVASAGLVPKLPKRVGDSVALPEQRGELIYGQVLQQGQPVSGQEVFLSVPGQQYVLKALDTDDAGNFYGYLRESYSNGQLIIQAPSNESLEIVYKSAPKLDFSDLTNEQIALKAGDREAIVARSVQNQLENAFFSVKPDSVPAPELEDPFLGALPEITNLDEYTRFRTLEETLVEILNLVGYRKTPTGRSYIRVAQDFETFDEEFNTDPALVLIDGVYIPDVDLIRNFDARLIKRIKVLRDPLVLGGLPYQGVVYFETFEGDFAENYQAPNALNTTLDLPQPQKLYFRQQHGVEGSEYESVPDFRNILLWEPELTIDGPELFLKGFTSDLTGTFEVVLEGFTTYGKPISVRTRFMVK</sequence>
<dbReference type="AlphaFoldDB" id="A0A1I6H325"/>
<dbReference type="STRING" id="400055.SAMN04490243_2170"/>
<dbReference type="Proteomes" id="UP000199534">
    <property type="component" value="Unassembled WGS sequence"/>
</dbReference>
<organism evidence="1 2">
    <name type="scientific">Robiginitalea myxolifaciens</name>
    <dbReference type="NCBI Taxonomy" id="400055"/>
    <lineage>
        <taxon>Bacteria</taxon>
        <taxon>Pseudomonadati</taxon>
        <taxon>Bacteroidota</taxon>
        <taxon>Flavobacteriia</taxon>
        <taxon>Flavobacteriales</taxon>
        <taxon>Flavobacteriaceae</taxon>
        <taxon>Robiginitalea</taxon>
    </lineage>
</organism>
<proteinExistence type="predicted"/>